<feature type="transmembrane region" description="Helical" evidence="7">
    <location>
        <begin position="124"/>
        <end position="144"/>
    </location>
</feature>
<evidence type="ECO:0000256" key="3">
    <source>
        <dbReference type="ARBA" id="ARBA00022475"/>
    </source>
</evidence>
<dbReference type="PRINTS" id="PR01837">
    <property type="entry name" value="MGTCSAPBPROT"/>
</dbReference>
<keyword evidence="3" id="KW-1003">Cell membrane</keyword>
<dbReference type="InterPro" id="IPR049177">
    <property type="entry name" value="MgtC_SapB_SrpB_YhiD_N"/>
</dbReference>
<comment type="similarity">
    <text evidence="2 7">Belongs to the MgtC/SapB family.</text>
</comment>
<evidence type="ECO:0000313" key="9">
    <source>
        <dbReference type="EMBL" id="SBV96345.1"/>
    </source>
</evidence>
<keyword evidence="6 7" id="KW-0472">Membrane</keyword>
<comment type="subcellular location">
    <subcellularLocation>
        <location evidence="7">Cell inner membrane</location>
        <topology evidence="7">Multi-pass membrane protein</topology>
    </subcellularLocation>
    <subcellularLocation>
        <location evidence="1">Cell membrane</location>
        <topology evidence="1">Multi-pass membrane protein</topology>
    </subcellularLocation>
</comment>
<organism evidence="9">
    <name type="scientific">uncultured Alphaproteobacteria bacterium</name>
    <dbReference type="NCBI Taxonomy" id="91750"/>
    <lineage>
        <taxon>Bacteria</taxon>
        <taxon>Pseudomonadati</taxon>
        <taxon>Pseudomonadota</taxon>
        <taxon>Alphaproteobacteria</taxon>
        <taxon>environmental samples</taxon>
    </lineage>
</organism>
<protein>
    <recommendedName>
        <fullName evidence="7">Protein MgtC</fullName>
    </recommendedName>
</protein>
<feature type="transmembrane region" description="Helical" evidence="7">
    <location>
        <begin position="71"/>
        <end position="91"/>
    </location>
</feature>
<dbReference type="PANTHER" id="PTHR33778">
    <property type="entry name" value="PROTEIN MGTC"/>
    <property type="match status" value="1"/>
</dbReference>
<evidence type="ECO:0000256" key="4">
    <source>
        <dbReference type="ARBA" id="ARBA00022692"/>
    </source>
</evidence>
<dbReference type="GO" id="GO:0005886">
    <property type="term" value="C:plasma membrane"/>
    <property type="evidence" value="ECO:0007669"/>
    <property type="project" value="UniProtKB-SubCell"/>
</dbReference>
<dbReference type="EMBL" id="FLUO01000001">
    <property type="protein sequence ID" value="SBV96345.1"/>
    <property type="molecule type" value="Genomic_DNA"/>
</dbReference>
<evidence type="ECO:0000256" key="2">
    <source>
        <dbReference type="ARBA" id="ARBA00009298"/>
    </source>
</evidence>
<evidence type="ECO:0000256" key="5">
    <source>
        <dbReference type="ARBA" id="ARBA00022989"/>
    </source>
</evidence>
<proteinExistence type="inferred from homology"/>
<name>A0A212JAS8_9PROT</name>
<dbReference type="AlphaFoldDB" id="A0A212JAS8"/>
<keyword evidence="5 7" id="KW-1133">Transmembrane helix</keyword>
<feature type="transmembrane region" description="Helical" evidence="7">
    <location>
        <begin position="12"/>
        <end position="28"/>
    </location>
</feature>
<sequence>MIALTPDERDGLLRLLAATAVGMAIGLNRDLHGKPTGTRTLGLVGLGAALVAIVCVRVDGMRENPDALSRVIQGVIQGVLTGIGFVGAGVVIRDRRNLSVHGLTTAATVWMTAALGIACALASWPFVALGAVVTLVLLVLAKPLDAVLDKRARRRNGYRPLPHDEVSTPLDGPQ</sequence>
<gene>
    <name evidence="9" type="ORF">KL86APRO_10748</name>
</gene>
<dbReference type="InterPro" id="IPR003416">
    <property type="entry name" value="MgtC/SapB/SrpB/YhiD_fam"/>
</dbReference>
<reference evidence="9" key="1">
    <citation type="submission" date="2016-04" db="EMBL/GenBank/DDBJ databases">
        <authorList>
            <person name="Evans L.H."/>
            <person name="Alamgir A."/>
            <person name="Owens N."/>
            <person name="Weber N.D."/>
            <person name="Virtaneva K."/>
            <person name="Barbian K."/>
            <person name="Babar A."/>
            <person name="Rosenke K."/>
        </authorList>
    </citation>
    <scope>NUCLEOTIDE SEQUENCE</scope>
    <source>
        <strain evidence="9">86</strain>
    </source>
</reference>
<dbReference type="Pfam" id="PF02308">
    <property type="entry name" value="MgtC"/>
    <property type="match status" value="1"/>
</dbReference>
<keyword evidence="7" id="KW-0997">Cell inner membrane</keyword>
<evidence type="ECO:0000256" key="1">
    <source>
        <dbReference type="ARBA" id="ARBA00004651"/>
    </source>
</evidence>
<feature type="transmembrane region" description="Helical" evidence="7">
    <location>
        <begin position="40"/>
        <end position="59"/>
    </location>
</feature>
<evidence type="ECO:0000256" key="6">
    <source>
        <dbReference type="ARBA" id="ARBA00023136"/>
    </source>
</evidence>
<feature type="transmembrane region" description="Helical" evidence="7">
    <location>
        <begin position="98"/>
        <end position="118"/>
    </location>
</feature>
<evidence type="ECO:0000259" key="8">
    <source>
        <dbReference type="Pfam" id="PF02308"/>
    </source>
</evidence>
<accession>A0A212JAS8</accession>
<keyword evidence="4 7" id="KW-0812">Transmembrane</keyword>
<evidence type="ECO:0000256" key="7">
    <source>
        <dbReference type="RuleBase" id="RU365041"/>
    </source>
</evidence>
<dbReference type="PANTHER" id="PTHR33778:SF1">
    <property type="entry name" value="MAGNESIUM TRANSPORTER YHID-RELATED"/>
    <property type="match status" value="1"/>
</dbReference>
<feature type="domain" description="MgtC/SapB/SrpB/YhiD N-terminal" evidence="8">
    <location>
        <begin position="15"/>
        <end position="145"/>
    </location>
</feature>